<evidence type="ECO:0000259" key="4">
    <source>
        <dbReference type="PROSITE" id="PS51724"/>
    </source>
</evidence>
<dbReference type="AlphaFoldDB" id="A0A3B1CGF6"/>
<organism evidence="5">
    <name type="scientific">hydrothermal vent metagenome</name>
    <dbReference type="NCBI Taxonomy" id="652676"/>
    <lineage>
        <taxon>unclassified sequences</taxon>
        <taxon>metagenomes</taxon>
        <taxon>ecological metagenomes</taxon>
    </lineage>
</organism>
<proteinExistence type="inferred from homology"/>
<dbReference type="InterPro" id="IPR036680">
    <property type="entry name" value="SPOR-like_sf"/>
</dbReference>
<dbReference type="Pfam" id="PF03330">
    <property type="entry name" value="DPBB_1"/>
    <property type="match status" value="1"/>
</dbReference>
<keyword evidence="5" id="KW-0449">Lipoprotein</keyword>
<dbReference type="Gene3D" id="2.40.40.10">
    <property type="entry name" value="RlpA-like domain"/>
    <property type="match status" value="1"/>
</dbReference>
<name>A0A3B1CGF6_9ZZZZ</name>
<protein>
    <submittedName>
        <fullName evidence="5">Septum-associated rare lipoprotein A</fullName>
    </submittedName>
</protein>
<dbReference type="InterPro" id="IPR007730">
    <property type="entry name" value="SPOR-like_dom"/>
</dbReference>
<sequence length="232" mass="26035">MNRKKRHLGLQILTHRLVLLAVFLIFLSSCTVPLKKHSFRLGYSETGLASWYGKYFHGRPTASGEIYDMFEVTAAHKSLPLGTLLHVRDLDTGKSIKVKVNDRGPFVRKRILDLSYGAAKALGIVGTGIARIELKIIGRVPIFLPGTKEEKVFYVQLGSYQVKENALRIKNKVARDFETVSVKAFKTRHGHFYRVRIGPYATEEAARSTLGKLRSSRSLISADMTPIVTPNH</sequence>
<evidence type="ECO:0000256" key="1">
    <source>
        <dbReference type="ARBA" id="ARBA00022729"/>
    </source>
</evidence>
<dbReference type="InterPro" id="IPR036908">
    <property type="entry name" value="RlpA-like_sf"/>
</dbReference>
<dbReference type="SUPFAM" id="SSF110997">
    <property type="entry name" value="Sporulation related repeat"/>
    <property type="match status" value="1"/>
</dbReference>
<reference evidence="5" key="1">
    <citation type="submission" date="2018-06" db="EMBL/GenBank/DDBJ databases">
        <authorList>
            <person name="Zhirakovskaya E."/>
        </authorList>
    </citation>
    <scope>NUCLEOTIDE SEQUENCE</scope>
</reference>
<dbReference type="GO" id="GO:0042834">
    <property type="term" value="F:peptidoglycan binding"/>
    <property type="evidence" value="ECO:0007669"/>
    <property type="project" value="InterPro"/>
</dbReference>
<gene>
    <name evidence="5" type="ORF">MNBD_NITROSPIRAE01-1939</name>
</gene>
<keyword evidence="1" id="KW-0732">Signal</keyword>
<dbReference type="InterPro" id="IPR009009">
    <property type="entry name" value="RlpA-like_DPBB"/>
</dbReference>
<dbReference type="HAMAP" id="MF_02071">
    <property type="entry name" value="RlpA"/>
    <property type="match status" value="1"/>
</dbReference>
<dbReference type="CDD" id="cd22268">
    <property type="entry name" value="DPBB_RlpA-like"/>
    <property type="match status" value="1"/>
</dbReference>
<dbReference type="Pfam" id="PF05036">
    <property type="entry name" value="SPOR"/>
    <property type="match status" value="1"/>
</dbReference>
<dbReference type="InterPro" id="IPR012997">
    <property type="entry name" value="RplA"/>
</dbReference>
<dbReference type="EMBL" id="UOGF01000026">
    <property type="protein sequence ID" value="VAX27312.1"/>
    <property type="molecule type" value="Genomic_DNA"/>
</dbReference>
<dbReference type="PROSITE" id="PS51724">
    <property type="entry name" value="SPOR"/>
    <property type="match status" value="1"/>
</dbReference>
<accession>A0A3B1CGF6</accession>
<dbReference type="PROSITE" id="PS51257">
    <property type="entry name" value="PROKAR_LIPOPROTEIN"/>
    <property type="match status" value="1"/>
</dbReference>
<keyword evidence="2" id="KW-0456">Lyase</keyword>
<dbReference type="GO" id="GO:0016829">
    <property type="term" value="F:lyase activity"/>
    <property type="evidence" value="ECO:0007669"/>
    <property type="project" value="UniProtKB-KW"/>
</dbReference>
<dbReference type="PANTHER" id="PTHR34183">
    <property type="entry name" value="ENDOLYTIC PEPTIDOGLYCAN TRANSGLYCOSYLASE RLPA"/>
    <property type="match status" value="1"/>
</dbReference>
<dbReference type="GO" id="GO:0071555">
    <property type="term" value="P:cell wall organization"/>
    <property type="evidence" value="ECO:0007669"/>
    <property type="project" value="UniProtKB-KW"/>
</dbReference>
<evidence type="ECO:0000313" key="5">
    <source>
        <dbReference type="EMBL" id="VAX27312.1"/>
    </source>
</evidence>
<dbReference type="NCBIfam" id="TIGR00413">
    <property type="entry name" value="rlpA"/>
    <property type="match status" value="1"/>
</dbReference>
<evidence type="ECO:0000256" key="2">
    <source>
        <dbReference type="ARBA" id="ARBA00023239"/>
    </source>
</evidence>
<dbReference type="InterPro" id="IPR034718">
    <property type="entry name" value="RlpA"/>
</dbReference>
<dbReference type="SUPFAM" id="SSF50685">
    <property type="entry name" value="Barwin-like endoglucanases"/>
    <property type="match status" value="1"/>
</dbReference>
<feature type="domain" description="SPOR" evidence="4">
    <location>
        <begin position="147"/>
        <end position="226"/>
    </location>
</feature>
<keyword evidence="3" id="KW-0961">Cell wall biogenesis/degradation</keyword>
<dbReference type="Gene3D" id="3.30.70.1070">
    <property type="entry name" value="Sporulation related repeat"/>
    <property type="match status" value="1"/>
</dbReference>
<dbReference type="PANTHER" id="PTHR34183:SF1">
    <property type="entry name" value="ENDOLYTIC PEPTIDOGLYCAN TRANSGLYCOSYLASE RLPA"/>
    <property type="match status" value="1"/>
</dbReference>
<evidence type="ECO:0000256" key="3">
    <source>
        <dbReference type="ARBA" id="ARBA00023316"/>
    </source>
</evidence>